<evidence type="ECO:0000259" key="13">
    <source>
        <dbReference type="Pfam" id="PF01292"/>
    </source>
</evidence>
<name>A0A6C0TZI5_9GAMM</name>
<proteinExistence type="inferred from homology"/>
<dbReference type="KEGG" id="kim:G3T16_06305"/>
<dbReference type="SUPFAM" id="SSF81342">
    <property type="entry name" value="Transmembrane di-heme cytochromes"/>
    <property type="match status" value="1"/>
</dbReference>
<organism evidence="14 15">
    <name type="scientific">Kineobactrum salinum</name>
    <dbReference type="NCBI Taxonomy" id="2708301"/>
    <lineage>
        <taxon>Bacteria</taxon>
        <taxon>Pseudomonadati</taxon>
        <taxon>Pseudomonadota</taxon>
        <taxon>Gammaproteobacteria</taxon>
        <taxon>Cellvibrionales</taxon>
        <taxon>Halieaceae</taxon>
        <taxon>Kineobactrum</taxon>
    </lineage>
</organism>
<evidence type="ECO:0000256" key="9">
    <source>
        <dbReference type="ARBA" id="ARBA00022989"/>
    </source>
</evidence>
<dbReference type="AlphaFoldDB" id="A0A6C0TZI5"/>
<keyword evidence="3" id="KW-0813">Transport</keyword>
<evidence type="ECO:0000313" key="14">
    <source>
        <dbReference type="EMBL" id="QIB65068.1"/>
    </source>
</evidence>
<dbReference type="Pfam" id="PF01292">
    <property type="entry name" value="Ni_hydr_CYTB"/>
    <property type="match status" value="1"/>
</dbReference>
<keyword evidence="15" id="KW-1185">Reference proteome</keyword>
<dbReference type="GO" id="GO:0009055">
    <property type="term" value="F:electron transfer activity"/>
    <property type="evidence" value="ECO:0007669"/>
    <property type="project" value="InterPro"/>
</dbReference>
<dbReference type="InterPro" id="IPR000516">
    <property type="entry name" value="Ni-dep_Hydgase_cyt-B"/>
</dbReference>
<reference evidence="14 15" key="1">
    <citation type="submission" date="2020-02" db="EMBL/GenBank/DDBJ databases">
        <title>Genome sequencing for Kineobactrum sp. M2.</title>
        <authorList>
            <person name="Park S.-J."/>
        </authorList>
    </citation>
    <scope>NUCLEOTIDE SEQUENCE [LARGE SCALE GENOMIC DNA]</scope>
    <source>
        <strain evidence="14 15">M2</strain>
    </source>
</reference>
<dbReference type="PRINTS" id="PR00161">
    <property type="entry name" value="NIHGNASECYTB"/>
</dbReference>
<keyword evidence="5" id="KW-0349">Heme</keyword>
<dbReference type="GO" id="GO:0022904">
    <property type="term" value="P:respiratory electron transport chain"/>
    <property type="evidence" value="ECO:0007669"/>
    <property type="project" value="InterPro"/>
</dbReference>
<evidence type="ECO:0000256" key="5">
    <source>
        <dbReference type="ARBA" id="ARBA00022617"/>
    </source>
</evidence>
<keyword evidence="10" id="KW-0408">Iron</keyword>
<evidence type="ECO:0000256" key="6">
    <source>
        <dbReference type="ARBA" id="ARBA00022692"/>
    </source>
</evidence>
<dbReference type="InterPro" id="IPR016174">
    <property type="entry name" value="Di-haem_cyt_TM"/>
</dbReference>
<keyword evidence="6 12" id="KW-0812">Transmembrane</keyword>
<gene>
    <name evidence="14" type="ORF">G3T16_06305</name>
</gene>
<dbReference type="Proteomes" id="UP000477680">
    <property type="component" value="Chromosome"/>
</dbReference>
<evidence type="ECO:0000256" key="12">
    <source>
        <dbReference type="SAM" id="Phobius"/>
    </source>
</evidence>
<dbReference type="RefSeq" id="WP_163494315.1">
    <property type="nucleotide sequence ID" value="NZ_CP048711.1"/>
</dbReference>
<dbReference type="EMBL" id="CP048711">
    <property type="protein sequence ID" value="QIB65068.1"/>
    <property type="molecule type" value="Genomic_DNA"/>
</dbReference>
<evidence type="ECO:0000256" key="7">
    <source>
        <dbReference type="ARBA" id="ARBA00022723"/>
    </source>
</evidence>
<evidence type="ECO:0000256" key="10">
    <source>
        <dbReference type="ARBA" id="ARBA00023004"/>
    </source>
</evidence>
<dbReference type="PANTHER" id="PTHR30485:SF1">
    <property type="entry name" value="CYTOCHROME YDHU-RELATED"/>
    <property type="match status" value="1"/>
</dbReference>
<dbReference type="PANTHER" id="PTHR30485">
    <property type="entry name" value="NI/FE-HYDROGENASE 1 B-TYPE CYTOCHROME SUBUNIT"/>
    <property type="match status" value="1"/>
</dbReference>
<evidence type="ECO:0000256" key="1">
    <source>
        <dbReference type="ARBA" id="ARBA00004651"/>
    </source>
</evidence>
<keyword evidence="7" id="KW-0479">Metal-binding</keyword>
<keyword evidence="8" id="KW-0249">Electron transport</keyword>
<keyword evidence="11 12" id="KW-0472">Membrane</keyword>
<feature type="domain" description="Cytochrome b561 bacterial/Ni-hydrogenase" evidence="13">
    <location>
        <begin position="19"/>
        <end position="228"/>
    </location>
</feature>
<dbReference type="GO" id="GO:0020037">
    <property type="term" value="F:heme binding"/>
    <property type="evidence" value="ECO:0007669"/>
    <property type="project" value="TreeGrafter"/>
</dbReference>
<evidence type="ECO:0000256" key="4">
    <source>
        <dbReference type="ARBA" id="ARBA00022475"/>
    </source>
</evidence>
<dbReference type="InterPro" id="IPR011577">
    <property type="entry name" value="Cyt_b561_bac/Ni-Hgenase"/>
</dbReference>
<keyword evidence="9 12" id="KW-1133">Transmembrane helix</keyword>
<sequence>MNPATNIASDVQSPEEVFRHPSFVRVTHWFTAAAMLVLIPSGLLILWAHPELYWGETGYFGDPAWLRFPIEPNFLGSLLGRPFHFFAAWVLVLSYLVYLVWGFLSGHFWKRMLPTRAQLHWRHIRHEIVEHALFRRATGKAALEFNLFQKLAYISVIFVLIPLMLLSGLTMSPGFTAAIPELFWLWGRQTARSVHFIGAGALVLFLIIHVIQLFVVGFKNEVRSMTTGRFVVPQTRKRGKQ</sequence>
<protein>
    <submittedName>
        <fullName evidence="14">Cytochrome B</fullName>
    </submittedName>
</protein>
<comment type="similarity">
    <text evidence="2">Belongs to the HupC/HyaC/HydC family.</text>
</comment>
<feature type="transmembrane region" description="Helical" evidence="12">
    <location>
        <begin position="83"/>
        <end position="104"/>
    </location>
</feature>
<dbReference type="GO" id="GO:0005886">
    <property type="term" value="C:plasma membrane"/>
    <property type="evidence" value="ECO:0007669"/>
    <property type="project" value="UniProtKB-SubCell"/>
</dbReference>
<evidence type="ECO:0000256" key="2">
    <source>
        <dbReference type="ARBA" id="ARBA00008622"/>
    </source>
</evidence>
<dbReference type="GO" id="GO:0005506">
    <property type="term" value="F:iron ion binding"/>
    <property type="evidence" value="ECO:0007669"/>
    <property type="project" value="InterPro"/>
</dbReference>
<dbReference type="InterPro" id="IPR051542">
    <property type="entry name" value="Hydrogenase_cytochrome"/>
</dbReference>
<comment type="subcellular location">
    <subcellularLocation>
        <location evidence="1">Cell membrane</location>
        <topology evidence="1">Multi-pass membrane protein</topology>
    </subcellularLocation>
</comment>
<feature type="transmembrane region" description="Helical" evidence="12">
    <location>
        <begin position="29"/>
        <end position="49"/>
    </location>
</feature>
<feature type="transmembrane region" description="Helical" evidence="12">
    <location>
        <begin position="195"/>
        <end position="216"/>
    </location>
</feature>
<keyword evidence="4" id="KW-1003">Cell membrane</keyword>
<evidence type="ECO:0000256" key="3">
    <source>
        <dbReference type="ARBA" id="ARBA00022448"/>
    </source>
</evidence>
<dbReference type="Gene3D" id="1.20.950.20">
    <property type="entry name" value="Transmembrane di-heme cytochromes, Chain C"/>
    <property type="match status" value="1"/>
</dbReference>
<evidence type="ECO:0000313" key="15">
    <source>
        <dbReference type="Proteomes" id="UP000477680"/>
    </source>
</evidence>
<evidence type="ECO:0000256" key="11">
    <source>
        <dbReference type="ARBA" id="ARBA00023136"/>
    </source>
</evidence>
<accession>A0A6C0TZI5</accession>
<evidence type="ECO:0000256" key="8">
    <source>
        <dbReference type="ARBA" id="ARBA00022982"/>
    </source>
</evidence>
<feature type="transmembrane region" description="Helical" evidence="12">
    <location>
        <begin position="151"/>
        <end position="175"/>
    </location>
</feature>